<reference evidence="5 6" key="1">
    <citation type="submission" date="2006-10" db="EMBL/GenBank/DDBJ databases">
        <title>Complete sequence of chromosome of Pelobacter propionicus DSM 2379.</title>
        <authorList>
            <consortium name="US DOE Joint Genome Institute"/>
            <person name="Copeland A."/>
            <person name="Lucas S."/>
            <person name="Lapidus A."/>
            <person name="Barry K."/>
            <person name="Detter J.C."/>
            <person name="Glavina del Rio T."/>
            <person name="Hammon N."/>
            <person name="Israni S."/>
            <person name="Dalin E."/>
            <person name="Tice H."/>
            <person name="Pitluck S."/>
            <person name="Saunders E."/>
            <person name="Brettin T."/>
            <person name="Bruce D."/>
            <person name="Han C."/>
            <person name="Tapia R."/>
            <person name="Schmutz J."/>
            <person name="Larimer F."/>
            <person name="Land M."/>
            <person name="Hauser L."/>
            <person name="Kyrpides N."/>
            <person name="Kim E."/>
            <person name="Lovley D."/>
            <person name="Richardson P."/>
        </authorList>
    </citation>
    <scope>NUCLEOTIDE SEQUENCE [LARGE SCALE GENOMIC DNA]</scope>
    <source>
        <strain evidence="6">DSM 2379 / NBRC 103807 / OttBd1</strain>
    </source>
</reference>
<name>A1AQU2_PELPD</name>
<dbReference type="SUPFAM" id="SSF53448">
    <property type="entry name" value="Nucleotide-diphospho-sugar transferases"/>
    <property type="match status" value="1"/>
</dbReference>
<evidence type="ECO:0000313" key="6">
    <source>
        <dbReference type="Proteomes" id="UP000006732"/>
    </source>
</evidence>
<dbReference type="eggNOG" id="COG1216">
    <property type="taxonomic scope" value="Bacteria"/>
</dbReference>
<keyword evidence="2" id="KW-0328">Glycosyltransferase</keyword>
<dbReference type="InterPro" id="IPR001173">
    <property type="entry name" value="Glyco_trans_2-like"/>
</dbReference>
<accession>A1AQU2</accession>
<dbReference type="EMBL" id="CP000482">
    <property type="protein sequence ID" value="ABK99712.1"/>
    <property type="molecule type" value="Genomic_DNA"/>
</dbReference>
<dbReference type="CDD" id="cd04186">
    <property type="entry name" value="GT_2_like_c"/>
    <property type="match status" value="1"/>
</dbReference>
<dbReference type="PANTHER" id="PTHR43179:SF12">
    <property type="entry name" value="GALACTOFURANOSYLTRANSFERASE GLFT2"/>
    <property type="match status" value="1"/>
</dbReference>
<evidence type="ECO:0000313" key="5">
    <source>
        <dbReference type="EMBL" id="ABK99712.1"/>
    </source>
</evidence>
<dbReference type="RefSeq" id="WP_011735978.1">
    <property type="nucleotide sequence ID" value="NC_008609.1"/>
</dbReference>
<dbReference type="GO" id="GO:0016757">
    <property type="term" value="F:glycosyltransferase activity"/>
    <property type="evidence" value="ECO:0007669"/>
    <property type="project" value="UniProtKB-KW"/>
</dbReference>
<keyword evidence="6" id="KW-1185">Reference proteome</keyword>
<dbReference type="InterPro" id="IPR029044">
    <property type="entry name" value="Nucleotide-diphossugar_trans"/>
</dbReference>
<organism evidence="5 6">
    <name type="scientific">Pelobacter propionicus (strain DSM 2379 / NBRC 103807 / OttBd1)</name>
    <dbReference type="NCBI Taxonomy" id="338966"/>
    <lineage>
        <taxon>Bacteria</taxon>
        <taxon>Pseudomonadati</taxon>
        <taxon>Thermodesulfobacteriota</taxon>
        <taxon>Desulfuromonadia</taxon>
        <taxon>Desulfuromonadales</taxon>
        <taxon>Desulfuromonadaceae</taxon>
        <taxon>Pelobacter</taxon>
    </lineage>
</organism>
<dbReference type="STRING" id="338966.Ppro_2104"/>
<dbReference type="Proteomes" id="UP000006732">
    <property type="component" value="Chromosome"/>
</dbReference>
<feature type="domain" description="Glycosyltransferase 2-like" evidence="4">
    <location>
        <begin position="16"/>
        <end position="187"/>
    </location>
</feature>
<dbReference type="AlphaFoldDB" id="A1AQU2"/>
<dbReference type="OrthoDB" id="9771846at2"/>
<evidence type="ECO:0000256" key="1">
    <source>
        <dbReference type="ARBA" id="ARBA00006739"/>
    </source>
</evidence>
<gene>
    <name evidence="5" type="ordered locus">Ppro_2104</name>
</gene>
<protein>
    <submittedName>
        <fullName evidence="5">Glycosyl transferase, family 2</fullName>
    </submittedName>
</protein>
<dbReference type="CAZy" id="GT2">
    <property type="family name" value="Glycosyltransferase Family 2"/>
</dbReference>
<dbReference type="KEGG" id="ppd:Ppro_2104"/>
<evidence type="ECO:0000256" key="2">
    <source>
        <dbReference type="ARBA" id="ARBA00022676"/>
    </source>
</evidence>
<dbReference type="Gene3D" id="3.90.550.10">
    <property type="entry name" value="Spore Coat Polysaccharide Biosynthesis Protein SpsA, Chain A"/>
    <property type="match status" value="1"/>
</dbReference>
<evidence type="ECO:0000259" key="4">
    <source>
        <dbReference type="Pfam" id="PF00535"/>
    </source>
</evidence>
<dbReference type="HOGENOM" id="CLU_023845_4_1_7"/>
<keyword evidence="3 5" id="KW-0808">Transferase</keyword>
<proteinExistence type="inferred from homology"/>
<dbReference type="Pfam" id="PF00535">
    <property type="entry name" value="Glycos_transf_2"/>
    <property type="match status" value="1"/>
</dbReference>
<dbReference type="PANTHER" id="PTHR43179">
    <property type="entry name" value="RHAMNOSYLTRANSFERASE WBBL"/>
    <property type="match status" value="1"/>
</dbReference>
<sequence>MSRSTLTAGENYLVYIVILNWNGLEDTSECLKSCRELTYSNFRIVVVDNASNGNEADELAARFSDIELIKLDSNLGYAGGNNAGIRHALNQGADSVWLLNNDTVVESSTLGALVHELYASDNVGCVGSKIYYFDRPDILWFAGGFVDRARGLAGHTGQNERDIGQHDVMKDVGYITGCSLLISREILTTVGMLDEDFFLLFEDTDFCSRVQMAGYFTRYVPESKLWHKVSRSIGNNSLRYEYYIYRNSLLFVEKLGLSTRSPICERVCMLIRGLIHDRSIRLAWSRTKGIYHYLIKRRGALV</sequence>
<evidence type="ECO:0000256" key="3">
    <source>
        <dbReference type="ARBA" id="ARBA00022679"/>
    </source>
</evidence>
<comment type="similarity">
    <text evidence="1">Belongs to the glycosyltransferase 2 family.</text>
</comment>